<dbReference type="HOGENOM" id="CLU_201055_0_0_0"/>
<feature type="compositionally biased region" description="Polar residues" evidence="1">
    <location>
        <begin position="1"/>
        <end position="14"/>
    </location>
</feature>
<keyword evidence="3" id="KW-1185">Reference proteome</keyword>
<name>F0RP90_DEIPM</name>
<dbReference type="OrthoDB" id="71903at2"/>
<protein>
    <submittedName>
        <fullName evidence="2">Uncharacterized protein</fullName>
    </submittedName>
</protein>
<reference evidence="3" key="1">
    <citation type="submission" date="2011-02" db="EMBL/GenBank/DDBJ databases">
        <title>The complete sequence of chromosome of Deinococcus proteolyticus DSM 20540.</title>
        <authorList>
            <consortium name="US DOE Joint Genome Institute (JGI-PGF)"/>
            <person name="Lucas S."/>
            <person name="Copeland A."/>
            <person name="Lapidus A."/>
            <person name="Bruce D."/>
            <person name="Goodwin L."/>
            <person name="Pitluck S."/>
            <person name="Kyrpides N."/>
            <person name="Mavromatis K."/>
            <person name="Pagani I."/>
            <person name="Ivanova N."/>
            <person name="Ovchinnikova G."/>
            <person name="Zeytun A."/>
            <person name="Detter J.C."/>
            <person name="Han C."/>
            <person name="Land M."/>
            <person name="Hauser L."/>
            <person name="Markowitz V."/>
            <person name="Cheng J.-F."/>
            <person name="Hugenholtz P."/>
            <person name="Woyke T."/>
            <person name="Wu D."/>
            <person name="Pukall R."/>
            <person name="Steenblock K."/>
            <person name="Brambilla E."/>
            <person name="Klenk H.-P."/>
            <person name="Eisen J.A."/>
        </authorList>
    </citation>
    <scope>NUCLEOTIDE SEQUENCE [LARGE SCALE GENOMIC DNA]</scope>
    <source>
        <strain evidence="3">ATCC 35074 / DSM 20540 / JCM 6276 / NBRC 101906 / NCIMB 13154 / VKM Ac-1939 / CCM 2703 / MRP</strain>
    </source>
</reference>
<sequence>MTDQNHPAQGQTSPEGGDKDTNSLHDIKDVQKQDMLEKGRQMDQTPESVKDTDQGQHPQQLPRR</sequence>
<feature type="compositionally biased region" description="Polar residues" evidence="1">
    <location>
        <begin position="55"/>
        <end position="64"/>
    </location>
</feature>
<dbReference type="RefSeq" id="WP_013615042.1">
    <property type="nucleotide sequence ID" value="NC_015161.1"/>
</dbReference>
<dbReference type="KEGG" id="dpt:Deipr_1284"/>
<dbReference type="Proteomes" id="UP000007718">
    <property type="component" value="Chromosome"/>
</dbReference>
<dbReference type="EMBL" id="CP002536">
    <property type="protein sequence ID" value="ADY26433.1"/>
    <property type="molecule type" value="Genomic_DNA"/>
</dbReference>
<dbReference type="AlphaFoldDB" id="F0RP90"/>
<feature type="compositionally biased region" description="Basic and acidic residues" evidence="1">
    <location>
        <begin position="16"/>
        <end position="41"/>
    </location>
</feature>
<evidence type="ECO:0000313" key="3">
    <source>
        <dbReference type="Proteomes" id="UP000007718"/>
    </source>
</evidence>
<organism evidence="2 3">
    <name type="scientific">Deinococcus proteolyticus (strain ATCC 35074 / DSM 20540 / JCM 6276 / NBRC 101906 / NCIMB 13154 / VKM Ac-1939 / CCM 2703 / MRP)</name>
    <dbReference type="NCBI Taxonomy" id="693977"/>
    <lineage>
        <taxon>Bacteria</taxon>
        <taxon>Thermotogati</taxon>
        <taxon>Deinococcota</taxon>
        <taxon>Deinococci</taxon>
        <taxon>Deinococcales</taxon>
        <taxon>Deinococcaceae</taxon>
        <taxon>Deinococcus</taxon>
    </lineage>
</organism>
<reference evidence="2 3" key="2">
    <citation type="journal article" date="2012" name="Stand. Genomic Sci.">
        <title>Complete genome sequence of the orange-red pigmented, radioresistant Deinococcus proteolyticus type strain (MRP(T)).</title>
        <authorList>
            <person name="Copeland A."/>
            <person name="Zeytun A."/>
            <person name="Yassawong M."/>
            <person name="Nolan M."/>
            <person name="Lucas S."/>
            <person name="Hammon N."/>
            <person name="Deshpande S."/>
            <person name="Cheng J.F."/>
            <person name="Han C."/>
            <person name="Tapia R."/>
            <person name="Goodwin L.A."/>
            <person name="Pitluck S."/>
            <person name="Mavromatis K."/>
            <person name="Liolios K."/>
            <person name="Pagani I."/>
            <person name="Ivanova N."/>
            <person name="Mikhailova N."/>
            <person name="Pati A."/>
            <person name="Chen A."/>
            <person name="Palaniappan K."/>
            <person name="Land M."/>
            <person name="Hauser L."/>
            <person name="Jeffries C.D."/>
            <person name="Brambilla E.M."/>
            <person name="Rohde M."/>
            <person name="Sikorski J."/>
            <person name="Pukall R."/>
            <person name="Goker M."/>
            <person name="Detter J.C."/>
            <person name="Woyke T."/>
            <person name="Bristow J."/>
            <person name="Eisen J.A."/>
            <person name="Markowitz V."/>
            <person name="Hugenholtz P."/>
            <person name="Kyrpides N.C."/>
            <person name="Klenk H.P."/>
            <person name="Lapidus A."/>
        </authorList>
    </citation>
    <scope>NUCLEOTIDE SEQUENCE [LARGE SCALE GENOMIC DNA]</scope>
    <source>
        <strain evidence="3">ATCC 35074 / DSM 20540 / JCM 6276 / NBRC 101906 / NCIMB 13154 / VKM Ac-1939 / CCM 2703 / MRP</strain>
    </source>
</reference>
<dbReference type="STRING" id="693977.Deipr_1284"/>
<accession>F0RP90</accession>
<proteinExistence type="predicted"/>
<gene>
    <name evidence="2" type="ordered locus">Deipr_1284</name>
</gene>
<feature type="region of interest" description="Disordered" evidence="1">
    <location>
        <begin position="1"/>
        <end position="64"/>
    </location>
</feature>
<evidence type="ECO:0000313" key="2">
    <source>
        <dbReference type="EMBL" id="ADY26433.1"/>
    </source>
</evidence>
<evidence type="ECO:0000256" key="1">
    <source>
        <dbReference type="SAM" id="MobiDB-lite"/>
    </source>
</evidence>